<keyword evidence="4" id="KW-1185">Reference proteome</keyword>
<dbReference type="GO" id="GO:0070971">
    <property type="term" value="C:endoplasmic reticulum exit site"/>
    <property type="evidence" value="ECO:0000318"/>
    <property type="project" value="GO_Central"/>
</dbReference>
<dbReference type="SMART" id="SM00327">
    <property type="entry name" value="VWA"/>
    <property type="match status" value="1"/>
</dbReference>
<dbReference type="STRING" id="7719.ENSCINP00000033189"/>
<protein>
    <recommendedName>
        <fullName evidence="2">VWFA domain-containing protein</fullName>
    </recommendedName>
</protein>
<proteinExistence type="predicted"/>
<dbReference type="SUPFAM" id="SSF53300">
    <property type="entry name" value="vWA-like"/>
    <property type="match status" value="1"/>
</dbReference>
<dbReference type="OMA" id="WISTMSM"/>
<dbReference type="InterPro" id="IPR050550">
    <property type="entry name" value="SEC23_SEC24_subfamily"/>
</dbReference>
<accession>H2XU55</accession>
<dbReference type="InterPro" id="IPR036465">
    <property type="entry name" value="vWFA_dom_sf"/>
</dbReference>
<dbReference type="GO" id="GO:0030127">
    <property type="term" value="C:COPII vesicle coat"/>
    <property type="evidence" value="ECO:0000318"/>
    <property type="project" value="GO_Central"/>
</dbReference>
<dbReference type="InParanoid" id="H2XU55"/>
<reference evidence="3" key="4">
    <citation type="submission" date="2025-09" db="UniProtKB">
        <authorList>
            <consortium name="Ensembl"/>
        </authorList>
    </citation>
    <scope>IDENTIFICATION</scope>
</reference>
<reference evidence="3" key="2">
    <citation type="journal article" date="2008" name="Genome Biol.">
        <title>Improved genome assembly and evidence-based global gene model set for the chordate Ciona intestinalis: new insight into intron and operon populations.</title>
        <authorList>
            <person name="Satou Y."/>
            <person name="Mineta K."/>
            <person name="Ogasawara M."/>
            <person name="Sasakura Y."/>
            <person name="Shoguchi E."/>
            <person name="Ueno K."/>
            <person name="Yamada L."/>
            <person name="Matsumoto J."/>
            <person name="Wasserscheid J."/>
            <person name="Dewar K."/>
            <person name="Wiley G.B."/>
            <person name="Macmil S.L."/>
            <person name="Roe B.A."/>
            <person name="Zeller R.W."/>
            <person name="Hastings K.E."/>
            <person name="Lemaire P."/>
            <person name="Lindquist E."/>
            <person name="Endo T."/>
            <person name="Hotta K."/>
            <person name="Inaba K."/>
        </authorList>
    </citation>
    <scope>NUCLEOTIDE SEQUENCE [LARGE SCALE GENOMIC DNA]</scope>
    <source>
        <strain evidence="3">wild type</strain>
    </source>
</reference>
<dbReference type="Gene3D" id="3.40.50.410">
    <property type="entry name" value="von Willebrand factor, type A domain"/>
    <property type="match status" value="1"/>
</dbReference>
<evidence type="ECO:0000259" key="2">
    <source>
        <dbReference type="PROSITE" id="PS50234"/>
    </source>
</evidence>
<feature type="domain" description="VWFA" evidence="2">
    <location>
        <begin position="1"/>
        <end position="229"/>
    </location>
</feature>
<reference evidence="4" key="1">
    <citation type="journal article" date="2002" name="Science">
        <title>The draft genome of Ciona intestinalis: insights into chordate and vertebrate origins.</title>
        <authorList>
            <person name="Dehal P."/>
            <person name="Satou Y."/>
            <person name="Campbell R.K."/>
            <person name="Chapman J."/>
            <person name="Degnan B."/>
            <person name="De Tomaso A."/>
            <person name="Davidson B."/>
            <person name="Di Gregorio A."/>
            <person name="Gelpke M."/>
            <person name="Goodstein D.M."/>
            <person name="Harafuji N."/>
            <person name="Hastings K.E."/>
            <person name="Ho I."/>
            <person name="Hotta K."/>
            <person name="Huang W."/>
            <person name="Kawashima T."/>
            <person name="Lemaire P."/>
            <person name="Martinez D."/>
            <person name="Meinertzhagen I.A."/>
            <person name="Necula S."/>
            <person name="Nonaka M."/>
            <person name="Putnam N."/>
            <person name="Rash S."/>
            <person name="Saiga H."/>
            <person name="Satake M."/>
            <person name="Terry A."/>
            <person name="Yamada L."/>
            <person name="Wang H.G."/>
            <person name="Awazu S."/>
            <person name="Azumi K."/>
            <person name="Boore J."/>
            <person name="Branno M."/>
            <person name="Chin-Bow S."/>
            <person name="DeSantis R."/>
            <person name="Doyle S."/>
            <person name="Francino P."/>
            <person name="Keys D.N."/>
            <person name="Haga S."/>
            <person name="Hayashi H."/>
            <person name="Hino K."/>
            <person name="Imai K.S."/>
            <person name="Inaba K."/>
            <person name="Kano S."/>
            <person name="Kobayashi K."/>
            <person name="Kobayashi M."/>
            <person name="Lee B.I."/>
            <person name="Makabe K.W."/>
            <person name="Manohar C."/>
            <person name="Matassi G."/>
            <person name="Medina M."/>
            <person name="Mochizuki Y."/>
            <person name="Mount S."/>
            <person name="Morishita T."/>
            <person name="Miura S."/>
            <person name="Nakayama A."/>
            <person name="Nishizaka S."/>
            <person name="Nomoto H."/>
            <person name="Ohta F."/>
            <person name="Oishi K."/>
            <person name="Rigoutsos I."/>
            <person name="Sano M."/>
            <person name="Sasaki A."/>
            <person name="Sasakura Y."/>
            <person name="Shoguchi E."/>
            <person name="Shin-i T."/>
            <person name="Spagnuolo A."/>
            <person name="Stainier D."/>
            <person name="Suzuki M.M."/>
            <person name="Tassy O."/>
            <person name="Takatori N."/>
            <person name="Tokuoka M."/>
            <person name="Yagi K."/>
            <person name="Yoshizaki F."/>
            <person name="Wada S."/>
            <person name="Zhang C."/>
            <person name="Hyatt P.D."/>
            <person name="Larimer F."/>
            <person name="Detter C."/>
            <person name="Doggett N."/>
            <person name="Glavina T."/>
            <person name="Hawkins T."/>
            <person name="Richardson P."/>
            <person name="Lucas S."/>
            <person name="Kohara Y."/>
            <person name="Levine M."/>
            <person name="Satoh N."/>
            <person name="Rokhsar D.S."/>
        </authorList>
    </citation>
    <scope>NUCLEOTIDE SEQUENCE [LARGE SCALE GENOMIC DNA]</scope>
</reference>
<dbReference type="PANTHER" id="PTHR13803:SF36">
    <property type="entry name" value="TYPE A VON WILLEBRAND FACTOR DOMAIN-CONTAINING PROTEIN"/>
    <property type="match status" value="1"/>
</dbReference>
<dbReference type="EMBL" id="EAAA01000752">
    <property type="status" value="NOT_ANNOTATED_CDS"/>
    <property type="molecule type" value="Genomic_DNA"/>
</dbReference>
<organism evidence="3 4">
    <name type="scientific">Ciona intestinalis</name>
    <name type="common">Transparent sea squirt</name>
    <name type="synonym">Ascidia intestinalis</name>
    <dbReference type="NCBI Taxonomy" id="7719"/>
    <lineage>
        <taxon>Eukaryota</taxon>
        <taxon>Metazoa</taxon>
        <taxon>Chordata</taxon>
        <taxon>Tunicata</taxon>
        <taxon>Ascidiacea</taxon>
        <taxon>Phlebobranchia</taxon>
        <taxon>Cionidae</taxon>
        <taxon>Ciona</taxon>
    </lineage>
</organism>
<dbReference type="Ensembl" id="ENSCINT00000033462.1">
    <property type="protein sequence ID" value="ENSCINP00000033189.1"/>
    <property type="gene ID" value="ENSCING00000024017.1"/>
</dbReference>
<sequence length="510" mass="55420">MLIFCIDVSGSMCVSSQVKSGNGNVFVTRLQGVQQAIVDQINKIEVTRPNTRIGLVTFSSLVNGIGDGSPEQEILLSDFQLYDFDFIFSTGKTAPIPGTISNTRVQLSRALNSLNTSGGTALGPALLYSVALASQRPGSQVIVCTDGRANMGIGSLETEDDYQICHHFYDSTTEMALSNGVIVSMMSIVGTDCRLVELGRVASKTAGKVSIVDLENISKTFEDILSESVLATQVSVQLSTHKQLFLANTKESTGSKIEQFVGNITDQSEITFRYGINKEELGPATPPKVAPFQLRITYRSLTGHQCMRVLTQDRPVTEDRVLAEMEMNPAVIGTYAAQSAAALALEGEVDEARVLSLAHKELVGRGMTLRNKAGASVIKTEQIYESVQKQMDNINTTLGKVETESVSSHDSAEESRPCPLDEVYESLPNQPTTLQTDRPPALPPRLYQTGRSKSTTSITNMLSKLPNIPKAIKPKKKKKAAAREYKDDVAQKMFSFSKITSKVFQPAAFS</sequence>
<dbReference type="GeneTree" id="ENSGT00970000195690"/>
<dbReference type="PROSITE" id="PS50234">
    <property type="entry name" value="VWFA"/>
    <property type="match status" value="1"/>
</dbReference>
<reference evidence="3" key="3">
    <citation type="submission" date="2025-08" db="UniProtKB">
        <authorList>
            <consortium name="Ensembl"/>
        </authorList>
    </citation>
    <scope>IDENTIFICATION</scope>
</reference>
<dbReference type="InterPro" id="IPR002035">
    <property type="entry name" value="VWF_A"/>
</dbReference>
<evidence type="ECO:0000256" key="1">
    <source>
        <dbReference type="SAM" id="MobiDB-lite"/>
    </source>
</evidence>
<feature type="region of interest" description="Disordered" evidence="1">
    <location>
        <begin position="429"/>
        <end position="455"/>
    </location>
</feature>
<name>H2XU55_CIOIN</name>
<dbReference type="PANTHER" id="PTHR13803">
    <property type="entry name" value="SEC24-RELATED PROTEIN"/>
    <property type="match status" value="1"/>
</dbReference>
<dbReference type="Proteomes" id="UP000008144">
    <property type="component" value="Chromosome 11"/>
</dbReference>
<dbReference type="GO" id="GO:0090110">
    <property type="term" value="P:COPII-coated vesicle cargo loading"/>
    <property type="evidence" value="ECO:0000318"/>
    <property type="project" value="GO_Central"/>
</dbReference>
<evidence type="ECO:0000313" key="3">
    <source>
        <dbReference type="Ensembl" id="ENSCINP00000033189.1"/>
    </source>
</evidence>
<dbReference type="AlphaFoldDB" id="H2XU55"/>
<dbReference type="HOGENOM" id="CLU_534138_0_0_1"/>
<evidence type="ECO:0000313" key="4">
    <source>
        <dbReference type="Proteomes" id="UP000008144"/>
    </source>
</evidence>
<dbReference type="GO" id="GO:0008270">
    <property type="term" value="F:zinc ion binding"/>
    <property type="evidence" value="ECO:0000318"/>
    <property type="project" value="GO_Central"/>
</dbReference>
<dbReference type="GO" id="GO:0000149">
    <property type="term" value="F:SNARE binding"/>
    <property type="evidence" value="ECO:0000318"/>
    <property type="project" value="GO_Central"/>
</dbReference>